<evidence type="ECO:0000313" key="1">
    <source>
        <dbReference type="EMBL" id="KAL2859991.1"/>
    </source>
</evidence>
<keyword evidence="2" id="KW-1185">Reference proteome</keyword>
<gene>
    <name evidence="1" type="ORF">BJX67DRAFT_334932</name>
</gene>
<reference evidence="1 2" key="1">
    <citation type="submission" date="2024-07" db="EMBL/GenBank/DDBJ databases">
        <title>Section-level genome sequencing and comparative genomics of Aspergillus sections Usti and Cavernicolus.</title>
        <authorList>
            <consortium name="Lawrence Berkeley National Laboratory"/>
            <person name="Nybo J.L."/>
            <person name="Vesth T.C."/>
            <person name="Theobald S."/>
            <person name="Frisvad J.C."/>
            <person name="Larsen T.O."/>
            <person name="Kjaerboelling I."/>
            <person name="Rothschild-Mancinelli K."/>
            <person name="Lyhne E.K."/>
            <person name="Kogle M.E."/>
            <person name="Barry K."/>
            <person name="Clum A."/>
            <person name="Na H."/>
            <person name="Ledsgaard L."/>
            <person name="Lin J."/>
            <person name="Lipzen A."/>
            <person name="Kuo A."/>
            <person name="Riley R."/>
            <person name="Mondo S."/>
            <person name="Labutti K."/>
            <person name="Haridas S."/>
            <person name="Pangalinan J."/>
            <person name="Salamov A.A."/>
            <person name="Simmons B.A."/>
            <person name="Magnuson J.K."/>
            <person name="Chen J."/>
            <person name="Drula E."/>
            <person name="Henrissat B."/>
            <person name="Wiebenga A."/>
            <person name="Lubbers R.J."/>
            <person name="Gomes A.C."/>
            <person name="Macurrencykelacurrency M.R."/>
            <person name="Stajich J."/>
            <person name="Grigoriev I.V."/>
            <person name="Mortensen U.H."/>
            <person name="De Vries R.P."/>
            <person name="Baker S.E."/>
            <person name="Andersen M.R."/>
        </authorList>
    </citation>
    <scope>NUCLEOTIDE SEQUENCE [LARGE SCALE GENOMIC DNA]</scope>
    <source>
        <strain evidence="1 2">CBS 449.75</strain>
    </source>
</reference>
<sequence>MLDACNQVIFGRGLFNGPGEARVSNHFIWNEDIAALRHVPEFGYQLSRQPLDPDKRNEVDHLRLDIRNMCSGLPRFDSTLDLVTFCGIFTVHDDCFLLAAELLEVLEVIPPCCGVILPAEATRQPVLARISLRIRAACLDGRLAVRSQGGGLGR</sequence>
<protein>
    <recommendedName>
        <fullName evidence="3">Methyltransferase type 11 domain-containing protein</fullName>
    </recommendedName>
</protein>
<dbReference type="GeneID" id="98142642"/>
<name>A0ABR4L6H1_9EURO</name>
<comment type="caution">
    <text evidence="1">The sequence shown here is derived from an EMBL/GenBank/DDBJ whole genome shotgun (WGS) entry which is preliminary data.</text>
</comment>
<dbReference type="EMBL" id="JBFXLQ010000091">
    <property type="protein sequence ID" value="KAL2859991.1"/>
    <property type="molecule type" value="Genomic_DNA"/>
</dbReference>
<accession>A0ABR4L6H1</accession>
<dbReference type="Proteomes" id="UP001610432">
    <property type="component" value="Unassembled WGS sequence"/>
</dbReference>
<dbReference type="RefSeq" id="XP_070880547.1">
    <property type="nucleotide sequence ID" value="XM_071027570.1"/>
</dbReference>
<proteinExistence type="predicted"/>
<evidence type="ECO:0008006" key="3">
    <source>
        <dbReference type="Google" id="ProtNLM"/>
    </source>
</evidence>
<evidence type="ECO:0000313" key="2">
    <source>
        <dbReference type="Proteomes" id="UP001610432"/>
    </source>
</evidence>
<organism evidence="1 2">
    <name type="scientific">Aspergillus lucknowensis</name>
    <dbReference type="NCBI Taxonomy" id="176173"/>
    <lineage>
        <taxon>Eukaryota</taxon>
        <taxon>Fungi</taxon>
        <taxon>Dikarya</taxon>
        <taxon>Ascomycota</taxon>
        <taxon>Pezizomycotina</taxon>
        <taxon>Eurotiomycetes</taxon>
        <taxon>Eurotiomycetidae</taxon>
        <taxon>Eurotiales</taxon>
        <taxon>Aspergillaceae</taxon>
        <taxon>Aspergillus</taxon>
        <taxon>Aspergillus subgen. Nidulantes</taxon>
    </lineage>
</organism>